<feature type="compositionally biased region" description="Low complexity" evidence="1">
    <location>
        <begin position="545"/>
        <end position="557"/>
    </location>
</feature>
<keyword evidence="2" id="KW-1185">Reference proteome</keyword>
<dbReference type="KEGG" id="hazt:108672910"/>
<dbReference type="RefSeq" id="XP_018016156.1">
    <property type="nucleotide sequence ID" value="XM_018160667.2"/>
</dbReference>
<organism evidence="2 3">
    <name type="scientific">Hyalella azteca</name>
    <name type="common">Amphipod</name>
    <dbReference type="NCBI Taxonomy" id="294128"/>
    <lineage>
        <taxon>Eukaryota</taxon>
        <taxon>Metazoa</taxon>
        <taxon>Ecdysozoa</taxon>
        <taxon>Arthropoda</taxon>
        <taxon>Crustacea</taxon>
        <taxon>Multicrustacea</taxon>
        <taxon>Malacostraca</taxon>
        <taxon>Eumalacostraca</taxon>
        <taxon>Peracarida</taxon>
        <taxon>Amphipoda</taxon>
        <taxon>Senticaudata</taxon>
        <taxon>Talitrida</taxon>
        <taxon>Talitroidea</taxon>
        <taxon>Hyalellidae</taxon>
        <taxon>Hyalella</taxon>
    </lineage>
</organism>
<dbReference type="AlphaFoldDB" id="A0A8B7NT05"/>
<feature type="compositionally biased region" description="Low complexity" evidence="1">
    <location>
        <begin position="515"/>
        <end position="537"/>
    </location>
</feature>
<name>A0A8B7NT05_HYAAZ</name>
<feature type="region of interest" description="Disordered" evidence="1">
    <location>
        <begin position="509"/>
        <end position="571"/>
    </location>
</feature>
<dbReference type="Proteomes" id="UP000694843">
    <property type="component" value="Unplaced"/>
</dbReference>
<dbReference type="OrthoDB" id="6357136at2759"/>
<protein>
    <submittedName>
        <fullName evidence="4">Uncharacterized protein LOC108672910 isoform X1</fullName>
    </submittedName>
    <submittedName>
        <fullName evidence="3">Uncharacterized protein LOC108672910 isoform X2</fullName>
    </submittedName>
</protein>
<dbReference type="OMA" id="TECINNG"/>
<proteinExistence type="predicted"/>
<reference evidence="3 4" key="1">
    <citation type="submission" date="2025-04" db="UniProtKB">
        <authorList>
            <consortium name="RefSeq"/>
        </authorList>
    </citation>
    <scope>IDENTIFICATION</scope>
    <source>
        <tissue evidence="3 4">Whole organism</tissue>
    </source>
</reference>
<evidence type="ECO:0000313" key="2">
    <source>
        <dbReference type="Proteomes" id="UP000694843"/>
    </source>
</evidence>
<sequence length="571" mass="63859">MPPQFSRTIWIPKKSNPKALRSRTNVIQVALNGTPSQEVLAQLEQAKKENKEKASYTLDQLISRSSRFVAKFPCANVKVESIMHKLGVPGEVLEKHMLSVYPIIHHMCLNLLVDFLQYKKLHGSSIEKSLYASMDILAFVDRLLKRRPMSFLGANDRYLLPPPHRKRGSGGFEAVGTTREKHPLSLVNYLSYDEMKVSALLSMSSWSCFINNGRRKNYGALDARGTFEEEGVIVGQVGARLKRERVMEYADCVVTSSQNRPELGYGNTKSPHINYVWGKFWGGPLPTYRDANAVLQMQPHEHQSSPFEYAAFGGNSIFNITVYKKRIAITAEILLCEANSRAQACGKKAYVHVVGLGLGVWRAFEEQDELFIEAWGDALRNLNRLTHIAYVDFSYIGCSSMYGTLHNEKFPGSDVVIRFSKRNLHDKVPHGCILVCNYAWDGNSLPGNEFWMDKLCSTGDSAAACSSCIAELHNHHINPAVSGQALRVAVKEGRVITWAEYAKRESFRKYRESSDSGNSKSSSSSKDQNESSVTSISVKHHVSSKRSSVPEASAAAPPKKKIKIDRKSFSK</sequence>
<gene>
    <name evidence="3 4" type="primary">LOC108672910</name>
</gene>
<dbReference type="Pfam" id="PF16062">
    <property type="entry name" value="MavL-like"/>
    <property type="match status" value="1"/>
</dbReference>
<dbReference type="InterPro" id="IPR032063">
    <property type="entry name" value="MavL-like"/>
</dbReference>
<evidence type="ECO:0000313" key="3">
    <source>
        <dbReference type="RefSeq" id="XP_018016156.1"/>
    </source>
</evidence>
<dbReference type="GeneID" id="108672910"/>
<evidence type="ECO:0000256" key="1">
    <source>
        <dbReference type="SAM" id="MobiDB-lite"/>
    </source>
</evidence>
<accession>A0A8B7NT05</accession>
<evidence type="ECO:0000313" key="4">
    <source>
        <dbReference type="RefSeq" id="XP_018016157.1"/>
    </source>
</evidence>
<dbReference type="RefSeq" id="XP_018016157.1">
    <property type="nucleotide sequence ID" value="XM_018160668.2"/>
</dbReference>